<comment type="caution">
    <text evidence="1">The sequence shown here is derived from an EMBL/GenBank/DDBJ whole genome shotgun (WGS) entry which is preliminary data.</text>
</comment>
<protein>
    <submittedName>
        <fullName evidence="1">Uncharacterized protein</fullName>
    </submittedName>
</protein>
<proteinExistence type="predicted"/>
<dbReference type="Proteomes" id="UP000494256">
    <property type="component" value="Unassembled WGS sequence"/>
</dbReference>
<organism evidence="1 2">
    <name type="scientific">Arctia plantaginis</name>
    <name type="common">Wood tiger moth</name>
    <name type="synonym">Phalaena plantaginis</name>
    <dbReference type="NCBI Taxonomy" id="874455"/>
    <lineage>
        <taxon>Eukaryota</taxon>
        <taxon>Metazoa</taxon>
        <taxon>Ecdysozoa</taxon>
        <taxon>Arthropoda</taxon>
        <taxon>Hexapoda</taxon>
        <taxon>Insecta</taxon>
        <taxon>Pterygota</taxon>
        <taxon>Neoptera</taxon>
        <taxon>Endopterygota</taxon>
        <taxon>Lepidoptera</taxon>
        <taxon>Glossata</taxon>
        <taxon>Ditrysia</taxon>
        <taxon>Noctuoidea</taxon>
        <taxon>Erebidae</taxon>
        <taxon>Arctiinae</taxon>
        <taxon>Arctia</taxon>
    </lineage>
</organism>
<dbReference type="EMBL" id="CADEBD010000619">
    <property type="protein sequence ID" value="CAB3258039.1"/>
    <property type="molecule type" value="Genomic_DNA"/>
</dbReference>
<evidence type="ECO:0000313" key="2">
    <source>
        <dbReference type="Proteomes" id="UP000494256"/>
    </source>
</evidence>
<gene>
    <name evidence="1" type="ORF">APLA_LOCUS16043</name>
</gene>
<reference evidence="1 2" key="1">
    <citation type="submission" date="2020-04" db="EMBL/GenBank/DDBJ databases">
        <authorList>
            <person name="Wallbank WR R."/>
            <person name="Pardo Diaz C."/>
            <person name="Kozak K."/>
            <person name="Martin S."/>
            <person name="Jiggins C."/>
            <person name="Moest M."/>
            <person name="Warren A I."/>
            <person name="Byers J.R.P. K."/>
            <person name="Montejo-Kovacevich G."/>
            <person name="Yen C E."/>
        </authorList>
    </citation>
    <scope>NUCLEOTIDE SEQUENCE [LARGE SCALE GENOMIC DNA]</scope>
</reference>
<dbReference type="AlphaFoldDB" id="A0A8S1BI69"/>
<name>A0A8S1BI69_ARCPL</name>
<accession>A0A8S1BI69</accession>
<dbReference type="OrthoDB" id="5984028at2759"/>
<evidence type="ECO:0000313" key="1">
    <source>
        <dbReference type="EMBL" id="CAB3258039.1"/>
    </source>
</evidence>
<sequence length="71" mass="7883">MVGCGKRLVLEEILTEKQILHILNQAIGGDGPAIDSNHGASELHLHRLNHRDARSDVAWLHFSSFPRHPGL</sequence>